<dbReference type="SMART" id="SM00650">
    <property type="entry name" value="rADc"/>
    <property type="match status" value="1"/>
</dbReference>
<protein>
    <submittedName>
        <fullName evidence="5">Phospholipid N-methyltransferase</fullName>
    </submittedName>
</protein>
<keyword evidence="1 5" id="KW-0489">Methyltransferase</keyword>
<evidence type="ECO:0000256" key="1">
    <source>
        <dbReference type="ARBA" id="ARBA00022603"/>
    </source>
</evidence>
<sequence>MSSEPAPVPGGDTSGWREFLRAWVRNPARVGAVWPSSRRLSEKLARVAPGHGSPVVVELGPGTGSTTAQVSRRLPPQARHLAVELDPGMARYLQRGHPDVEVVNGDARKLGELLAERGIEHVDAVVSGLPWSLFDAQTQREILGQVVDVIGDTGAFATFAYSHTLPIPSARRFKATLHEVFDEVVMTRTVWRNMPPAFCFLCRRPRPGGPRPGAPR</sequence>
<proteinExistence type="predicted"/>
<dbReference type="OrthoDB" id="3528482at2"/>
<dbReference type="InterPro" id="IPR020598">
    <property type="entry name" value="rRNA_Ade_methylase_Trfase_N"/>
</dbReference>
<evidence type="ECO:0000313" key="6">
    <source>
        <dbReference type="Proteomes" id="UP000199614"/>
    </source>
</evidence>
<reference evidence="5 6" key="1">
    <citation type="submission" date="2016-10" db="EMBL/GenBank/DDBJ databases">
        <authorList>
            <person name="de Groot N.N."/>
        </authorList>
    </citation>
    <scope>NUCLEOTIDE SEQUENCE [LARGE SCALE GENOMIC DNA]</scope>
    <source>
        <strain evidence="5 6">CGMCC 4.1877</strain>
    </source>
</reference>
<dbReference type="GO" id="GO:0000179">
    <property type="term" value="F:rRNA (adenine-N6,N6-)-dimethyltransferase activity"/>
    <property type="evidence" value="ECO:0007669"/>
    <property type="project" value="InterPro"/>
</dbReference>
<dbReference type="RefSeq" id="WP_093337162.1">
    <property type="nucleotide sequence ID" value="NZ_FOUY01000002.1"/>
</dbReference>
<dbReference type="STRING" id="260086.SAMN05216207_1002235"/>
<evidence type="ECO:0000256" key="2">
    <source>
        <dbReference type="ARBA" id="ARBA00022679"/>
    </source>
</evidence>
<evidence type="ECO:0000256" key="3">
    <source>
        <dbReference type="ARBA" id="ARBA00022691"/>
    </source>
</evidence>
<keyword evidence="2 5" id="KW-0808">Transferase</keyword>
<accession>A0A1I4TDB9</accession>
<dbReference type="CDD" id="cd02440">
    <property type="entry name" value="AdoMet_MTases"/>
    <property type="match status" value="1"/>
</dbReference>
<evidence type="ECO:0000259" key="4">
    <source>
        <dbReference type="SMART" id="SM00650"/>
    </source>
</evidence>
<evidence type="ECO:0000313" key="5">
    <source>
        <dbReference type="EMBL" id="SFM74655.1"/>
    </source>
</evidence>
<keyword evidence="6" id="KW-1185">Reference proteome</keyword>
<organism evidence="5 6">
    <name type="scientific">Pseudonocardia ammonioxydans</name>
    <dbReference type="NCBI Taxonomy" id="260086"/>
    <lineage>
        <taxon>Bacteria</taxon>
        <taxon>Bacillati</taxon>
        <taxon>Actinomycetota</taxon>
        <taxon>Actinomycetes</taxon>
        <taxon>Pseudonocardiales</taxon>
        <taxon>Pseudonocardiaceae</taxon>
        <taxon>Pseudonocardia</taxon>
    </lineage>
</organism>
<dbReference type="AlphaFoldDB" id="A0A1I4TDB9"/>
<dbReference type="InterPro" id="IPR029063">
    <property type="entry name" value="SAM-dependent_MTases_sf"/>
</dbReference>
<feature type="domain" description="Ribosomal RNA adenine methylase transferase N-terminal" evidence="4">
    <location>
        <begin position="40"/>
        <end position="190"/>
    </location>
</feature>
<dbReference type="InterPro" id="IPR041698">
    <property type="entry name" value="Methyltransf_25"/>
</dbReference>
<keyword evidence="3" id="KW-0949">S-adenosyl-L-methionine</keyword>
<dbReference type="Proteomes" id="UP000199614">
    <property type="component" value="Unassembled WGS sequence"/>
</dbReference>
<gene>
    <name evidence="5" type="ORF">SAMN05216207_1002235</name>
</gene>
<dbReference type="Pfam" id="PF13649">
    <property type="entry name" value="Methyltransf_25"/>
    <property type="match status" value="1"/>
</dbReference>
<name>A0A1I4TDB9_PSUAM</name>
<dbReference type="Gene3D" id="3.40.50.150">
    <property type="entry name" value="Vaccinia Virus protein VP39"/>
    <property type="match status" value="1"/>
</dbReference>
<dbReference type="SUPFAM" id="SSF53335">
    <property type="entry name" value="S-adenosyl-L-methionine-dependent methyltransferases"/>
    <property type="match status" value="1"/>
</dbReference>
<dbReference type="EMBL" id="FOUY01000002">
    <property type="protein sequence ID" value="SFM74655.1"/>
    <property type="molecule type" value="Genomic_DNA"/>
</dbReference>